<dbReference type="Proteomes" id="UP000238563">
    <property type="component" value="Unassembled WGS sequence"/>
</dbReference>
<proteinExistence type="predicted"/>
<accession>A0A2S9JA11</accession>
<protein>
    <recommendedName>
        <fullName evidence="3">Type II toxin-antitoxin system HicA family toxin</fullName>
    </recommendedName>
</protein>
<sequence>MDRRFEQMQRNPNADWRIEDVAAICKAFELQCEKPRSGSSHYKISHPSQHAILTVPFNRPIKPVYIRKLIEFIEAVKSAT</sequence>
<evidence type="ECO:0008006" key="3">
    <source>
        <dbReference type="Google" id="ProtNLM"/>
    </source>
</evidence>
<dbReference type="RefSeq" id="WP_105737828.1">
    <property type="nucleotide sequence ID" value="NZ_PVBT01000010.1"/>
</dbReference>
<name>A0A2S9JA11_9HYPH</name>
<organism evidence="1 2">
    <name type="scientific">Phyllobacterium myrsinacearum</name>
    <dbReference type="NCBI Taxonomy" id="28101"/>
    <lineage>
        <taxon>Bacteria</taxon>
        <taxon>Pseudomonadati</taxon>
        <taxon>Pseudomonadota</taxon>
        <taxon>Alphaproteobacteria</taxon>
        <taxon>Hyphomicrobiales</taxon>
        <taxon>Phyllobacteriaceae</taxon>
        <taxon>Phyllobacterium</taxon>
    </lineage>
</organism>
<dbReference type="OrthoDB" id="308644at2"/>
<reference evidence="1 2" key="1">
    <citation type="submission" date="2018-02" db="EMBL/GenBank/DDBJ databases">
        <title>The draft genome of Phyllobacterium myrsinacearum DSM5892.</title>
        <authorList>
            <person name="Li L."/>
            <person name="Liu L."/>
            <person name="Zhang X."/>
            <person name="Wang T."/>
        </authorList>
    </citation>
    <scope>NUCLEOTIDE SEQUENCE [LARGE SCALE GENOMIC DNA]</scope>
    <source>
        <strain evidence="1 2">DSM 5892</strain>
    </source>
</reference>
<keyword evidence="2" id="KW-1185">Reference proteome</keyword>
<dbReference type="AlphaFoldDB" id="A0A2S9JA11"/>
<evidence type="ECO:0000313" key="2">
    <source>
        <dbReference type="Proteomes" id="UP000238563"/>
    </source>
</evidence>
<evidence type="ECO:0000313" key="1">
    <source>
        <dbReference type="EMBL" id="PRD49628.1"/>
    </source>
</evidence>
<comment type="caution">
    <text evidence="1">The sequence shown here is derived from an EMBL/GenBank/DDBJ whole genome shotgun (WGS) entry which is preliminary data.</text>
</comment>
<dbReference type="EMBL" id="PVBT01000010">
    <property type="protein sequence ID" value="PRD49628.1"/>
    <property type="molecule type" value="Genomic_DNA"/>
</dbReference>
<gene>
    <name evidence="1" type="ORF">C5750_24705</name>
</gene>